<accession>A0A508B0E0</accession>
<dbReference type="PROSITE" id="PS51257">
    <property type="entry name" value="PROKAR_LIPOPROTEIN"/>
    <property type="match status" value="1"/>
</dbReference>
<gene>
    <name evidence="2" type="ORF">FKV24_003700</name>
</gene>
<protein>
    <submittedName>
        <fullName evidence="2">DUF4136 domain-containing protein</fullName>
    </submittedName>
</protein>
<evidence type="ECO:0000259" key="1">
    <source>
        <dbReference type="Pfam" id="PF13590"/>
    </source>
</evidence>
<reference evidence="2 3" key="1">
    <citation type="submission" date="2019-10" db="EMBL/GenBank/DDBJ databases">
        <title>Lysobacter alkalisoli sp. nov., isolated from saline-alkaline soil.</title>
        <authorList>
            <person name="Sun J.-Q."/>
        </authorList>
    </citation>
    <scope>NUCLEOTIDE SEQUENCE [LARGE SCALE GENOMIC DNA]</scope>
    <source>
        <strain evidence="2 3">KCTC 42381</strain>
    </source>
</reference>
<comment type="caution">
    <text evidence="2">The sequence shown here is derived from an EMBL/GenBank/DDBJ whole genome shotgun (WGS) entry which is preliminary data.</text>
</comment>
<sequence>MRMSHRIVRFTLACVAIALLASCATGPRVRTELDPEADFARYRSYAFYQPLAMEESGYTTYLTERIRASVRREMDARGYVFDEQSPDLRVNFQAVVQEKTDVYSIPRTDMQYFYSYRHRHYVAVPVWYDQAQVSQYTEGTLTIDLVDARRNRLVWTGDAIGRVVQRSPQERSAAADQAVTAIFAQFPFASGTSPGAP</sequence>
<dbReference type="AlphaFoldDB" id="A0A508B0E0"/>
<dbReference type="Gene3D" id="3.30.160.670">
    <property type="match status" value="1"/>
</dbReference>
<evidence type="ECO:0000313" key="3">
    <source>
        <dbReference type="Proteomes" id="UP000320431"/>
    </source>
</evidence>
<dbReference type="EMBL" id="VICD02000049">
    <property type="protein sequence ID" value="KAB8198145.1"/>
    <property type="molecule type" value="Genomic_DNA"/>
</dbReference>
<dbReference type="Proteomes" id="UP000320431">
    <property type="component" value="Unassembled WGS sequence"/>
</dbReference>
<dbReference type="InterPro" id="IPR025411">
    <property type="entry name" value="DUF4136"/>
</dbReference>
<name>A0A508B0E0_9GAMM</name>
<feature type="domain" description="DUF4136" evidence="1">
    <location>
        <begin position="29"/>
        <end position="187"/>
    </location>
</feature>
<dbReference type="RefSeq" id="WP_111266590.1">
    <property type="nucleotide sequence ID" value="NZ_CP029843.1"/>
</dbReference>
<evidence type="ECO:0000313" key="2">
    <source>
        <dbReference type="EMBL" id="KAB8198145.1"/>
    </source>
</evidence>
<organism evidence="2 3">
    <name type="scientific">Marilutibacter maris</name>
    <dbReference type="NCBI Taxonomy" id="1605891"/>
    <lineage>
        <taxon>Bacteria</taxon>
        <taxon>Pseudomonadati</taxon>
        <taxon>Pseudomonadota</taxon>
        <taxon>Gammaproteobacteria</taxon>
        <taxon>Lysobacterales</taxon>
        <taxon>Lysobacteraceae</taxon>
        <taxon>Marilutibacter</taxon>
    </lineage>
</organism>
<dbReference type="Pfam" id="PF13590">
    <property type="entry name" value="DUF4136"/>
    <property type="match status" value="1"/>
</dbReference>
<proteinExistence type="predicted"/>
<dbReference type="OrthoDB" id="118896at2"/>